<dbReference type="EMBL" id="JAWZYT010004553">
    <property type="protein sequence ID" value="KAK4293417.1"/>
    <property type="molecule type" value="Genomic_DNA"/>
</dbReference>
<proteinExistence type="predicted"/>
<gene>
    <name evidence="2" type="ORF">Pmani_033886</name>
</gene>
<keyword evidence="1" id="KW-0812">Transmembrane</keyword>
<protein>
    <submittedName>
        <fullName evidence="2">Uncharacterized protein</fullName>
    </submittedName>
</protein>
<keyword evidence="3" id="KW-1185">Reference proteome</keyword>
<comment type="caution">
    <text evidence="2">The sequence shown here is derived from an EMBL/GenBank/DDBJ whole genome shotgun (WGS) entry which is preliminary data.</text>
</comment>
<sequence length="98" mass="10509">MEVMVVVNVVVVNVVVNVVVVVVNVVVVVVNVVVVEVVVVDVMEGVSFPGVKDSGLAVMENSRLRSVWLGKQTSRGHNFESTSPLARLHCSQVSQVVE</sequence>
<evidence type="ECO:0000313" key="2">
    <source>
        <dbReference type="EMBL" id="KAK4293417.1"/>
    </source>
</evidence>
<name>A0AAE1TPZ2_9EUCA</name>
<evidence type="ECO:0000313" key="3">
    <source>
        <dbReference type="Proteomes" id="UP001292094"/>
    </source>
</evidence>
<dbReference type="AlphaFoldDB" id="A0AAE1TPZ2"/>
<evidence type="ECO:0000256" key="1">
    <source>
        <dbReference type="SAM" id="Phobius"/>
    </source>
</evidence>
<keyword evidence="1" id="KW-1133">Transmembrane helix</keyword>
<organism evidence="2 3">
    <name type="scientific">Petrolisthes manimaculis</name>
    <dbReference type="NCBI Taxonomy" id="1843537"/>
    <lineage>
        <taxon>Eukaryota</taxon>
        <taxon>Metazoa</taxon>
        <taxon>Ecdysozoa</taxon>
        <taxon>Arthropoda</taxon>
        <taxon>Crustacea</taxon>
        <taxon>Multicrustacea</taxon>
        <taxon>Malacostraca</taxon>
        <taxon>Eumalacostraca</taxon>
        <taxon>Eucarida</taxon>
        <taxon>Decapoda</taxon>
        <taxon>Pleocyemata</taxon>
        <taxon>Anomura</taxon>
        <taxon>Galatheoidea</taxon>
        <taxon>Porcellanidae</taxon>
        <taxon>Petrolisthes</taxon>
    </lineage>
</organism>
<accession>A0AAE1TPZ2</accession>
<keyword evidence="1" id="KW-0472">Membrane</keyword>
<reference evidence="2" key="1">
    <citation type="submission" date="2023-11" db="EMBL/GenBank/DDBJ databases">
        <title>Genome assemblies of two species of porcelain crab, Petrolisthes cinctipes and Petrolisthes manimaculis (Anomura: Porcellanidae).</title>
        <authorList>
            <person name="Angst P."/>
        </authorList>
    </citation>
    <scope>NUCLEOTIDE SEQUENCE</scope>
    <source>
        <strain evidence="2">PB745_02</strain>
        <tissue evidence="2">Gill</tissue>
    </source>
</reference>
<dbReference type="Proteomes" id="UP001292094">
    <property type="component" value="Unassembled WGS sequence"/>
</dbReference>
<feature type="transmembrane region" description="Helical" evidence="1">
    <location>
        <begin position="6"/>
        <end position="34"/>
    </location>
</feature>